<comment type="catalytic activity">
    <reaction evidence="1">
        <text>ATP + protein L-histidine = ADP + protein N-phospho-L-histidine.</text>
        <dbReference type="EC" id="2.7.13.3"/>
    </reaction>
</comment>
<dbReference type="GO" id="GO:0000155">
    <property type="term" value="F:phosphorelay sensor kinase activity"/>
    <property type="evidence" value="ECO:0007669"/>
    <property type="project" value="InterPro"/>
</dbReference>
<dbReference type="Pfam" id="PF00672">
    <property type="entry name" value="HAMP"/>
    <property type="match status" value="1"/>
</dbReference>
<keyword evidence="5" id="KW-0808">Transferase</keyword>
<dbReference type="InterPro" id="IPR036890">
    <property type="entry name" value="HATPase_C_sf"/>
</dbReference>
<reference evidence="14" key="1">
    <citation type="submission" date="2020-05" db="EMBL/GenBank/DDBJ databases">
        <authorList>
            <person name="Chiriac C."/>
            <person name="Salcher M."/>
            <person name="Ghai R."/>
            <person name="Kavagutti S V."/>
        </authorList>
    </citation>
    <scope>NUCLEOTIDE SEQUENCE</scope>
</reference>
<dbReference type="GO" id="GO:0005886">
    <property type="term" value="C:plasma membrane"/>
    <property type="evidence" value="ECO:0007669"/>
    <property type="project" value="TreeGrafter"/>
</dbReference>
<dbReference type="CDD" id="cd06225">
    <property type="entry name" value="HAMP"/>
    <property type="match status" value="1"/>
</dbReference>
<evidence type="ECO:0000259" key="12">
    <source>
        <dbReference type="PROSITE" id="PS50109"/>
    </source>
</evidence>
<dbReference type="SMART" id="SM00304">
    <property type="entry name" value="HAMP"/>
    <property type="match status" value="1"/>
</dbReference>
<evidence type="ECO:0000256" key="7">
    <source>
        <dbReference type="ARBA" id="ARBA00022777"/>
    </source>
</evidence>
<dbReference type="SUPFAM" id="SSF55874">
    <property type="entry name" value="ATPase domain of HSP90 chaperone/DNA topoisomerase II/histidine kinase"/>
    <property type="match status" value="1"/>
</dbReference>
<dbReference type="CDD" id="cd00075">
    <property type="entry name" value="HATPase"/>
    <property type="match status" value="1"/>
</dbReference>
<keyword evidence="9" id="KW-0902">Two-component regulatory system</keyword>
<evidence type="ECO:0000256" key="5">
    <source>
        <dbReference type="ARBA" id="ARBA00022679"/>
    </source>
</evidence>
<evidence type="ECO:0000256" key="2">
    <source>
        <dbReference type="ARBA" id="ARBA00004370"/>
    </source>
</evidence>
<dbReference type="EC" id="2.7.13.3" evidence="3"/>
<keyword evidence="7" id="KW-0418">Kinase</keyword>
<feature type="domain" description="Histidine kinase" evidence="12">
    <location>
        <begin position="271"/>
        <end position="486"/>
    </location>
</feature>
<comment type="subcellular location">
    <subcellularLocation>
        <location evidence="2">Membrane</location>
    </subcellularLocation>
</comment>
<dbReference type="Pfam" id="PF02518">
    <property type="entry name" value="HATPase_c"/>
    <property type="match status" value="1"/>
</dbReference>
<feature type="transmembrane region" description="Helical" evidence="11">
    <location>
        <begin position="37"/>
        <end position="60"/>
    </location>
</feature>
<dbReference type="InterPro" id="IPR003660">
    <property type="entry name" value="HAMP_dom"/>
</dbReference>
<dbReference type="PANTHER" id="PTHR45436:SF5">
    <property type="entry name" value="SENSOR HISTIDINE KINASE TRCS"/>
    <property type="match status" value="1"/>
</dbReference>
<evidence type="ECO:0000256" key="11">
    <source>
        <dbReference type="SAM" id="Phobius"/>
    </source>
</evidence>
<keyword evidence="4" id="KW-0597">Phosphoprotein</keyword>
<dbReference type="Gene3D" id="6.10.340.10">
    <property type="match status" value="1"/>
</dbReference>
<dbReference type="InterPro" id="IPR036097">
    <property type="entry name" value="HisK_dim/P_sf"/>
</dbReference>
<dbReference type="Gene3D" id="1.10.287.130">
    <property type="match status" value="1"/>
</dbReference>
<dbReference type="InterPro" id="IPR050428">
    <property type="entry name" value="TCS_sensor_his_kinase"/>
</dbReference>
<accession>A0A6J5YDS2</accession>
<keyword evidence="6 11" id="KW-0812">Transmembrane</keyword>
<dbReference type="Pfam" id="PF00512">
    <property type="entry name" value="HisKA"/>
    <property type="match status" value="1"/>
</dbReference>
<dbReference type="EMBL" id="CAEMXZ010000013">
    <property type="protein sequence ID" value="CAB4322736.1"/>
    <property type="molecule type" value="Genomic_DNA"/>
</dbReference>
<gene>
    <name evidence="14" type="ORF">UFOPK1392_00473</name>
    <name evidence="15" type="ORF">UFOPK3733_01101</name>
</gene>
<evidence type="ECO:0000313" key="14">
    <source>
        <dbReference type="EMBL" id="CAB4322736.1"/>
    </source>
</evidence>
<dbReference type="PROSITE" id="PS50885">
    <property type="entry name" value="HAMP"/>
    <property type="match status" value="1"/>
</dbReference>
<protein>
    <recommendedName>
        <fullName evidence="3">histidine kinase</fullName>
        <ecNumber evidence="3">2.7.13.3</ecNumber>
    </recommendedName>
</protein>
<evidence type="ECO:0000256" key="4">
    <source>
        <dbReference type="ARBA" id="ARBA00022553"/>
    </source>
</evidence>
<dbReference type="SMART" id="SM00388">
    <property type="entry name" value="HisKA"/>
    <property type="match status" value="1"/>
</dbReference>
<evidence type="ECO:0000256" key="10">
    <source>
        <dbReference type="ARBA" id="ARBA00023136"/>
    </source>
</evidence>
<keyword evidence="10 11" id="KW-0472">Membrane</keyword>
<dbReference type="PROSITE" id="PS50109">
    <property type="entry name" value="HIS_KIN"/>
    <property type="match status" value="1"/>
</dbReference>
<dbReference type="InterPro" id="IPR005467">
    <property type="entry name" value="His_kinase_dom"/>
</dbReference>
<name>A0A6J5YDS2_9ZZZZ</name>
<dbReference type="InterPro" id="IPR003661">
    <property type="entry name" value="HisK_dim/P_dom"/>
</dbReference>
<sequence length="503" mass="54869">MNSINPEIRPVQARTRPRRRARIIVPVRRRFGLRTRLTVTFALGAAVLSSLLSAITFGLTRENLTTQRERSAVERAAVDAARIPAQLPDVPTNLEIEQLLRDIPLTDGAAAALSYRGRWFTTNTQSFGSDTVPTSIQSAVDDGEAIKLHAKVNEKSSLILGVPVPALPGGYYEAVPITDLQRTLDRLMLTLFIASLLTTAGGGLVGYWASRRVFAPLLDVGTAAEAIAGGRLDTRLPVGGDSDLDLIANPFNEMAQALEDRIDRDARFASEVSHELRSPLMTIAATVEVLENTRDELPERAQTALSLLAADVDRLQQLVEDLLEISRFDVGAIKLHLEDVRAAEMVIQAVRVLGGGGVPVRFEPEVGEVMVRVDKRRFGRVIANLLDNAERYAGGATAITIERVQELLRVSVEDRGNGVPIEERDIIFDRFSRGAEGGNRSNDSGVGLGLALVDEHVRLHGGRVWVDERFDGEIGARFVVELPIIEPPADSAIETLIEPVNLM</sequence>
<evidence type="ECO:0000256" key="6">
    <source>
        <dbReference type="ARBA" id="ARBA00022692"/>
    </source>
</evidence>
<evidence type="ECO:0000256" key="1">
    <source>
        <dbReference type="ARBA" id="ARBA00000085"/>
    </source>
</evidence>
<dbReference type="EMBL" id="CAFBNC010000049">
    <property type="protein sequence ID" value="CAB4938002.1"/>
    <property type="molecule type" value="Genomic_DNA"/>
</dbReference>
<dbReference type="InterPro" id="IPR004358">
    <property type="entry name" value="Sig_transdc_His_kin-like_C"/>
</dbReference>
<evidence type="ECO:0000259" key="13">
    <source>
        <dbReference type="PROSITE" id="PS50885"/>
    </source>
</evidence>
<dbReference type="AlphaFoldDB" id="A0A6J5YDS2"/>
<dbReference type="PANTHER" id="PTHR45436">
    <property type="entry name" value="SENSOR HISTIDINE KINASE YKOH"/>
    <property type="match status" value="1"/>
</dbReference>
<dbReference type="CDD" id="cd00082">
    <property type="entry name" value="HisKA"/>
    <property type="match status" value="1"/>
</dbReference>
<evidence type="ECO:0000256" key="9">
    <source>
        <dbReference type="ARBA" id="ARBA00023012"/>
    </source>
</evidence>
<evidence type="ECO:0000256" key="3">
    <source>
        <dbReference type="ARBA" id="ARBA00012438"/>
    </source>
</evidence>
<feature type="transmembrane region" description="Helical" evidence="11">
    <location>
        <begin position="187"/>
        <end position="209"/>
    </location>
</feature>
<proteinExistence type="predicted"/>
<dbReference type="SUPFAM" id="SSF158472">
    <property type="entry name" value="HAMP domain-like"/>
    <property type="match status" value="1"/>
</dbReference>
<organism evidence="14">
    <name type="scientific">freshwater metagenome</name>
    <dbReference type="NCBI Taxonomy" id="449393"/>
    <lineage>
        <taxon>unclassified sequences</taxon>
        <taxon>metagenomes</taxon>
        <taxon>ecological metagenomes</taxon>
    </lineage>
</organism>
<dbReference type="Gene3D" id="3.30.565.10">
    <property type="entry name" value="Histidine kinase-like ATPase, C-terminal domain"/>
    <property type="match status" value="1"/>
</dbReference>
<dbReference type="SMART" id="SM00387">
    <property type="entry name" value="HATPase_c"/>
    <property type="match status" value="1"/>
</dbReference>
<dbReference type="InterPro" id="IPR003594">
    <property type="entry name" value="HATPase_dom"/>
</dbReference>
<feature type="domain" description="HAMP" evidence="13">
    <location>
        <begin position="211"/>
        <end position="263"/>
    </location>
</feature>
<evidence type="ECO:0000256" key="8">
    <source>
        <dbReference type="ARBA" id="ARBA00022989"/>
    </source>
</evidence>
<dbReference type="SUPFAM" id="SSF47384">
    <property type="entry name" value="Homodimeric domain of signal transducing histidine kinase"/>
    <property type="match status" value="1"/>
</dbReference>
<dbReference type="PRINTS" id="PR00344">
    <property type="entry name" value="BCTRLSENSOR"/>
</dbReference>
<keyword evidence="8 11" id="KW-1133">Transmembrane helix</keyword>
<evidence type="ECO:0000313" key="15">
    <source>
        <dbReference type="EMBL" id="CAB4938002.1"/>
    </source>
</evidence>